<comment type="similarity">
    <text evidence="1">Belongs to the short-chain dehydrogenases/reductases (SDR) family.</text>
</comment>
<keyword evidence="2" id="KW-0521">NADP</keyword>
<dbReference type="PRINTS" id="PR00081">
    <property type="entry name" value="GDHRDH"/>
</dbReference>
<dbReference type="InterPro" id="IPR036291">
    <property type="entry name" value="NAD(P)-bd_dom_sf"/>
</dbReference>
<dbReference type="PANTHER" id="PTHR43490:SF119">
    <property type="entry name" value="SHORT-CHAIN DEHYDROGENASE_REDUCTASE"/>
    <property type="match status" value="1"/>
</dbReference>
<comment type="caution">
    <text evidence="4">The sequence shown here is derived from an EMBL/GenBank/DDBJ whole genome shotgun (WGS) entry which is preliminary data.</text>
</comment>
<evidence type="ECO:0000256" key="3">
    <source>
        <dbReference type="ARBA" id="ARBA00023002"/>
    </source>
</evidence>
<dbReference type="PANTHER" id="PTHR43490">
    <property type="entry name" value="(+)-NEOMENTHOL DEHYDROGENASE"/>
    <property type="match status" value="1"/>
</dbReference>
<evidence type="ECO:0008006" key="6">
    <source>
        <dbReference type="Google" id="ProtNLM"/>
    </source>
</evidence>
<evidence type="ECO:0000313" key="5">
    <source>
        <dbReference type="Proteomes" id="UP001187192"/>
    </source>
</evidence>
<evidence type="ECO:0000256" key="1">
    <source>
        <dbReference type="ARBA" id="ARBA00006484"/>
    </source>
</evidence>
<dbReference type="Proteomes" id="UP001187192">
    <property type="component" value="Unassembled WGS sequence"/>
</dbReference>
<dbReference type="GO" id="GO:0016491">
    <property type="term" value="F:oxidoreductase activity"/>
    <property type="evidence" value="ECO:0007669"/>
    <property type="project" value="UniProtKB-KW"/>
</dbReference>
<dbReference type="EMBL" id="BTGU01000109">
    <property type="protein sequence ID" value="GMN61309.1"/>
    <property type="molecule type" value="Genomic_DNA"/>
</dbReference>
<keyword evidence="5" id="KW-1185">Reference proteome</keyword>
<reference evidence="4" key="1">
    <citation type="submission" date="2023-07" db="EMBL/GenBank/DDBJ databases">
        <title>draft genome sequence of fig (Ficus carica).</title>
        <authorList>
            <person name="Takahashi T."/>
            <person name="Nishimura K."/>
        </authorList>
    </citation>
    <scope>NUCLEOTIDE SEQUENCE</scope>
</reference>
<organism evidence="4 5">
    <name type="scientific">Ficus carica</name>
    <name type="common">Common fig</name>
    <dbReference type="NCBI Taxonomy" id="3494"/>
    <lineage>
        <taxon>Eukaryota</taxon>
        <taxon>Viridiplantae</taxon>
        <taxon>Streptophyta</taxon>
        <taxon>Embryophyta</taxon>
        <taxon>Tracheophyta</taxon>
        <taxon>Spermatophyta</taxon>
        <taxon>Magnoliopsida</taxon>
        <taxon>eudicotyledons</taxon>
        <taxon>Gunneridae</taxon>
        <taxon>Pentapetalae</taxon>
        <taxon>rosids</taxon>
        <taxon>fabids</taxon>
        <taxon>Rosales</taxon>
        <taxon>Moraceae</taxon>
        <taxon>Ficeae</taxon>
        <taxon>Ficus</taxon>
    </lineage>
</organism>
<proteinExistence type="inferred from homology"/>
<keyword evidence="3" id="KW-0560">Oxidoreductase</keyword>
<name>A0AA88J2S6_FICCA</name>
<dbReference type="Gene3D" id="3.40.50.720">
    <property type="entry name" value="NAD(P)-binding Rossmann-like Domain"/>
    <property type="match status" value="1"/>
</dbReference>
<dbReference type="Gramene" id="FCD_00035551-RA">
    <property type="protein sequence ID" value="FCD_00035551-RA:cds"/>
    <property type="gene ID" value="FCD_00035551"/>
</dbReference>
<dbReference type="InterPro" id="IPR002347">
    <property type="entry name" value="SDR_fam"/>
</dbReference>
<gene>
    <name evidence="4" type="ORF">TIFTF001_030386</name>
</gene>
<dbReference type="SUPFAM" id="SSF51735">
    <property type="entry name" value="NAD(P)-binding Rossmann-fold domains"/>
    <property type="match status" value="1"/>
</dbReference>
<dbReference type="AlphaFoldDB" id="A0AA88J2S6"/>
<evidence type="ECO:0000256" key="2">
    <source>
        <dbReference type="ARBA" id="ARBA00022857"/>
    </source>
</evidence>
<dbReference type="GO" id="GO:0016020">
    <property type="term" value="C:membrane"/>
    <property type="evidence" value="ECO:0007669"/>
    <property type="project" value="TreeGrafter"/>
</dbReference>
<dbReference type="Pfam" id="PF13561">
    <property type="entry name" value="adh_short_C2"/>
    <property type="match status" value="1"/>
</dbReference>
<sequence>MIEAFLPLLQASDSARVVNVSSLLGLLKNVPNEWAKEILSDVENLSEERIDEVLREFLKDMKEGMLETKGWPKHLSAYKLSKAAFNAYTRVLAKRYKKICFNSVCPGYVKTDMTCNTGQLTAAEGAQSVVRLALLPNDKLNSGLFFHQQQVSSF</sequence>
<evidence type="ECO:0000313" key="4">
    <source>
        <dbReference type="EMBL" id="GMN61309.1"/>
    </source>
</evidence>
<accession>A0AA88J2S6</accession>
<protein>
    <recommendedName>
        <fullName evidence="6">(+)-neomenthol dehydrogenase-like</fullName>
    </recommendedName>
</protein>